<gene>
    <name evidence="5" type="ORF">MPIPNATIZW_LOCUS688</name>
</gene>
<evidence type="ECO:0000256" key="4">
    <source>
        <dbReference type="SAM" id="MobiDB-lite"/>
    </source>
</evidence>
<dbReference type="PANTHER" id="PTHR22012:SF2">
    <property type="entry name" value="FIBROUS SHEATH-INTERACTING PROTEIN 1"/>
    <property type="match status" value="1"/>
</dbReference>
<comment type="similarity">
    <text evidence="1">Belongs to the FSIP1 family.</text>
</comment>
<evidence type="ECO:0000256" key="1">
    <source>
        <dbReference type="ARBA" id="ARBA00010495"/>
    </source>
</evidence>
<feature type="region of interest" description="Disordered" evidence="4">
    <location>
        <begin position="1"/>
        <end position="32"/>
    </location>
</feature>
<dbReference type="PRINTS" id="PR02075">
    <property type="entry name" value="FIBSHEATHIP1"/>
</dbReference>
<feature type="region of interest" description="Disordered" evidence="4">
    <location>
        <begin position="557"/>
        <end position="580"/>
    </location>
</feature>
<evidence type="ECO:0000313" key="5">
    <source>
        <dbReference type="EMBL" id="CAK6432382.1"/>
    </source>
</evidence>
<organism evidence="5 6">
    <name type="scientific">Pipistrellus nathusii</name>
    <name type="common">Nathusius' pipistrelle</name>
    <dbReference type="NCBI Taxonomy" id="59473"/>
    <lineage>
        <taxon>Eukaryota</taxon>
        <taxon>Metazoa</taxon>
        <taxon>Chordata</taxon>
        <taxon>Craniata</taxon>
        <taxon>Vertebrata</taxon>
        <taxon>Euteleostomi</taxon>
        <taxon>Mammalia</taxon>
        <taxon>Eutheria</taxon>
        <taxon>Laurasiatheria</taxon>
        <taxon>Chiroptera</taxon>
        <taxon>Yangochiroptera</taxon>
        <taxon>Vespertilionidae</taxon>
        <taxon>Pipistrellus</taxon>
    </lineage>
</organism>
<name>A0ABN9Z873_PIPNA</name>
<feature type="region of interest" description="Disordered" evidence="4">
    <location>
        <begin position="50"/>
        <end position="95"/>
    </location>
</feature>
<sequence>MDIIKGNLDGISKPASSSRTRPESRCSATSLEVLSPEPVPFKIDIAIKLNSDKEGHSESSNTEGSRNNKDDKGEHYSENNIKLAEEGSDEDLNLSQQQLISKCSDESELKELDSQLQDAIQKMNRLDKILMKKQCREKEVQKQGVEMRIKLWEDLKSAKHRKAMPSNEEMENTKKFLALTAAPEQTVDPSRCKHEDTVVSVFHTQVPPEEYENQMQNANQDFTCDVEKNESLVKAEKNPFSNTEKTELRSKHSQDFIKRNIEMAKNSGKPEVMIDTEKKRLIELLKDLDDRDSGVSSSESDPSGWLVPGEGYTLADTQHQQLAEIDTKLQEFLAASPTTFSFSPGLGYQNDQEPDLNDDNKNMEITPGEKVLRNTKEQRDQQNRLREIDEKLRKMKENMLDSASLPSEEQLRLLLDGCTFKQKPMAILPSEREKEDIEDIIPESSQLSRSLLSESETKVKSTKVGDANVPGNADCETSTGSYLSKALTGHYVSPALVIEAENMKCLQFPQDEVIGDTEDYFMSKTLGIGRLRRPSFLDDPSYGIDVSLFSEVQHLKLSPSEKPKTDGQETEDVTEECKES</sequence>
<evidence type="ECO:0000256" key="3">
    <source>
        <dbReference type="ARBA" id="ARBA00023054"/>
    </source>
</evidence>
<dbReference type="PANTHER" id="PTHR22012">
    <property type="entry name" value="FIBROUS SHEATH INTERACTING PROTEIN 1"/>
    <property type="match status" value="1"/>
</dbReference>
<dbReference type="Pfam" id="PF15554">
    <property type="entry name" value="FSIP1"/>
    <property type="match status" value="1"/>
</dbReference>
<keyword evidence="3" id="KW-0175">Coiled coil</keyword>
<proteinExistence type="inferred from homology"/>
<dbReference type="EMBL" id="OY882858">
    <property type="protein sequence ID" value="CAK6432382.1"/>
    <property type="molecule type" value="Genomic_DNA"/>
</dbReference>
<protein>
    <recommendedName>
        <fullName evidence="2">Fibrous sheath-interacting protein 1</fullName>
    </recommendedName>
</protein>
<dbReference type="InterPro" id="IPR026246">
    <property type="entry name" value="Fsip1"/>
</dbReference>
<accession>A0ABN9Z873</accession>
<dbReference type="Proteomes" id="UP001314169">
    <property type="component" value="Chromosome 1"/>
</dbReference>
<evidence type="ECO:0000256" key="2">
    <source>
        <dbReference type="ARBA" id="ARBA00019480"/>
    </source>
</evidence>
<keyword evidence="6" id="KW-1185">Reference proteome</keyword>
<evidence type="ECO:0000313" key="6">
    <source>
        <dbReference type="Proteomes" id="UP001314169"/>
    </source>
</evidence>
<feature type="region of interest" description="Disordered" evidence="4">
    <location>
        <begin position="233"/>
        <end position="252"/>
    </location>
</feature>
<reference evidence="5" key="1">
    <citation type="submission" date="2023-12" db="EMBL/GenBank/DDBJ databases">
        <authorList>
            <person name="Brown T."/>
        </authorList>
    </citation>
    <scope>NUCLEOTIDE SEQUENCE</scope>
</reference>
<feature type="compositionally biased region" description="Basic and acidic residues" evidence="4">
    <location>
        <begin position="66"/>
        <end position="77"/>
    </location>
</feature>